<dbReference type="Gene3D" id="2.40.50.40">
    <property type="match status" value="2"/>
</dbReference>
<dbReference type="Pfam" id="PF00385">
    <property type="entry name" value="Chromo"/>
    <property type="match status" value="1"/>
</dbReference>
<gene>
    <name evidence="5" type="ORF">V565_021180</name>
</gene>
<feature type="domain" description="Chromo" evidence="4">
    <location>
        <begin position="39"/>
        <end position="101"/>
    </location>
</feature>
<accession>A0A074S4K3</accession>
<comment type="subcellular location">
    <subcellularLocation>
        <location evidence="1">Nucleus</location>
    </subcellularLocation>
</comment>
<evidence type="ECO:0000256" key="2">
    <source>
        <dbReference type="ARBA" id="ARBA00023242"/>
    </source>
</evidence>
<dbReference type="InterPro" id="IPR051219">
    <property type="entry name" value="Heterochromatin_chromo-domain"/>
</dbReference>
<dbReference type="HOGENOM" id="CLU_045874_5_0_1"/>
<feature type="compositionally biased region" description="Acidic residues" evidence="3">
    <location>
        <begin position="22"/>
        <end position="40"/>
    </location>
</feature>
<feature type="compositionally biased region" description="Basic residues" evidence="3">
    <location>
        <begin position="7"/>
        <end position="16"/>
    </location>
</feature>
<evidence type="ECO:0000256" key="3">
    <source>
        <dbReference type="SAM" id="MobiDB-lite"/>
    </source>
</evidence>
<comment type="caution">
    <text evidence="5">The sequence shown here is derived from an EMBL/GenBank/DDBJ whole genome shotgun (WGS) entry which is preliminary data.</text>
</comment>
<feature type="region of interest" description="Disordered" evidence="3">
    <location>
        <begin position="1"/>
        <end position="40"/>
    </location>
</feature>
<feature type="compositionally biased region" description="Basic residues" evidence="3">
    <location>
        <begin position="140"/>
        <end position="149"/>
    </location>
</feature>
<dbReference type="Pfam" id="PF01393">
    <property type="entry name" value="Chromo_shadow"/>
    <property type="match status" value="1"/>
</dbReference>
<dbReference type="SMART" id="SM00298">
    <property type="entry name" value="CHROMO"/>
    <property type="match status" value="1"/>
</dbReference>
<dbReference type="InterPro" id="IPR000953">
    <property type="entry name" value="Chromo/chromo_shadow_dom"/>
</dbReference>
<proteinExistence type="predicted"/>
<evidence type="ECO:0000256" key="1">
    <source>
        <dbReference type="ARBA" id="ARBA00004123"/>
    </source>
</evidence>
<name>A0A074S4K3_9AGAM</name>
<evidence type="ECO:0000313" key="5">
    <source>
        <dbReference type="EMBL" id="KEP54174.1"/>
    </source>
</evidence>
<dbReference type="Proteomes" id="UP000027456">
    <property type="component" value="Unassembled WGS sequence"/>
</dbReference>
<dbReference type="PANTHER" id="PTHR22812">
    <property type="entry name" value="CHROMOBOX PROTEIN"/>
    <property type="match status" value="1"/>
</dbReference>
<feature type="compositionally biased region" description="Basic residues" evidence="3">
    <location>
        <begin position="102"/>
        <end position="120"/>
    </location>
</feature>
<dbReference type="SUPFAM" id="SSF54160">
    <property type="entry name" value="Chromo domain-like"/>
    <property type="match status" value="2"/>
</dbReference>
<reference evidence="5 6" key="1">
    <citation type="submission" date="2013-12" db="EMBL/GenBank/DDBJ databases">
        <authorList>
            <person name="Cubeta M."/>
            <person name="Pakala S."/>
            <person name="Fedorova N."/>
            <person name="Thomas E."/>
            <person name="Dean R."/>
            <person name="Jabaji S."/>
            <person name="Neate S."/>
            <person name="Toda T."/>
            <person name="Tavantzis S."/>
            <person name="Vilgalys R."/>
            <person name="Bharathan N."/>
            <person name="Pakala S."/>
            <person name="Losada L.S."/>
            <person name="Zafar N."/>
            <person name="Nierman W."/>
        </authorList>
    </citation>
    <scope>NUCLEOTIDE SEQUENCE [LARGE SCALE GENOMIC DNA]</scope>
    <source>
        <strain evidence="5 6">123E</strain>
    </source>
</reference>
<dbReference type="STRING" id="1423351.A0A074S4K3"/>
<sequence>MANSPKNKGRAGKKAAKPVVEEHEEENATGSEEEEDEGYEVEAILDAKWQYSKRGKWSYYVRWKGYGPEDDLWIDEEDAAGAEDLIKEYHESNNLPRDGKGKKGPAKKGRPSSTAQKKRKADADADADEMDVDQEEAPKKQPKRGRPSKTKAPEPKSEPEEEAEAEEEEEEEQEFASMDDYLKKTRWDDLIKAIDTVEHTDDELTALITRADGQKSKVSTSVLAERCPQMLITFYETHLKWRPTEEDLDKAT</sequence>
<dbReference type="GO" id="GO:0005634">
    <property type="term" value="C:nucleus"/>
    <property type="evidence" value="ECO:0007669"/>
    <property type="project" value="UniProtKB-SubCell"/>
</dbReference>
<evidence type="ECO:0000259" key="4">
    <source>
        <dbReference type="PROSITE" id="PS50013"/>
    </source>
</evidence>
<evidence type="ECO:0000313" key="6">
    <source>
        <dbReference type="Proteomes" id="UP000027456"/>
    </source>
</evidence>
<feature type="compositionally biased region" description="Acidic residues" evidence="3">
    <location>
        <begin position="124"/>
        <end position="135"/>
    </location>
</feature>
<keyword evidence="6" id="KW-1185">Reference proteome</keyword>
<dbReference type="SMART" id="SM00300">
    <property type="entry name" value="ChSh"/>
    <property type="match status" value="1"/>
</dbReference>
<dbReference type="PROSITE" id="PS50013">
    <property type="entry name" value="CHROMO_2"/>
    <property type="match status" value="1"/>
</dbReference>
<keyword evidence="2" id="KW-0539">Nucleus</keyword>
<dbReference type="InterPro" id="IPR016197">
    <property type="entry name" value="Chromo-like_dom_sf"/>
</dbReference>
<feature type="compositionally biased region" description="Basic and acidic residues" evidence="3">
    <location>
        <begin position="84"/>
        <end position="101"/>
    </location>
</feature>
<dbReference type="EMBL" id="AZST01000036">
    <property type="protein sequence ID" value="KEP54174.1"/>
    <property type="molecule type" value="Genomic_DNA"/>
</dbReference>
<dbReference type="AlphaFoldDB" id="A0A074S4K3"/>
<dbReference type="GO" id="GO:0006338">
    <property type="term" value="P:chromatin remodeling"/>
    <property type="evidence" value="ECO:0007669"/>
    <property type="project" value="UniProtKB-ARBA"/>
</dbReference>
<protein>
    <submittedName>
        <fullName evidence="5">Chromo shadow domain protein</fullName>
    </submittedName>
</protein>
<feature type="compositionally biased region" description="Acidic residues" evidence="3">
    <location>
        <begin position="159"/>
        <end position="174"/>
    </location>
</feature>
<feature type="region of interest" description="Disordered" evidence="3">
    <location>
        <begin position="84"/>
        <end position="180"/>
    </location>
</feature>
<dbReference type="InterPro" id="IPR008251">
    <property type="entry name" value="Chromo_shadow_dom"/>
</dbReference>
<dbReference type="OrthoDB" id="433924at2759"/>
<organism evidence="5 6">
    <name type="scientific">Rhizoctonia solani 123E</name>
    <dbReference type="NCBI Taxonomy" id="1423351"/>
    <lineage>
        <taxon>Eukaryota</taxon>
        <taxon>Fungi</taxon>
        <taxon>Dikarya</taxon>
        <taxon>Basidiomycota</taxon>
        <taxon>Agaricomycotina</taxon>
        <taxon>Agaricomycetes</taxon>
        <taxon>Cantharellales</taxon>
        <taxon>Ceratobasidiaceae</taxon>
        <taxon>Rhizoctonia</taxon>
    </lineage>
</organism>
<dbReference type="InterPro" id="IPR023780">
    <property type="entry name" value="Chromo_domain"/>
</dbReference>